<sequence length="100" mass="11267">MLQSKSELEGLAETSKESTKPVELDQASVGRLSRMDAMQGQQMAQELARRREQQLIKIDGSLRRIANGEYGDCFVCGREIDVRRLFTDPTITRCVGCMEV</sequence>
<evidence type="ECO:0000313" key="4">
    <source>
        <dbReference type="Proteomes" id="UP000179076"/>
    </source>
</evidence>
<evidence type="ECO:0000256" key="1">
    <source>
        <dbReference type="PROSITE-ProRule" id="PRU00510"/>
    </source>
</evidence>
<dbReference type="EMBL" id="MFSP01000145">
    <property type="protein sequence ID" value="OGI63952.1"/>
    <property type="molecule type" value="Genomic_DNA"/>
</dbReference>
<feature type="zinc finger region" description="dksA C4-type" evidence="1">
    <location>
        <begin position="73"/>
        <end position="97"/>
    </location>
</feature>
<dbReference type="PANTHER" id="PTHR33823">
    <property type="entry name" value="RNA POLYMERASE-BINDING TRANSCRIPTION FACTOR DKSA-RELATED"/>
    <property type="match status" value="1"/>
</dbReference>
<dbReference type="Proteomes" id="UP000179076">
    <property type="component" value="Unassembled WGS sequence"/>
</dbReference>
<reference evidence="3 4" key="1">
    <citation type="journal article" date="2016" name="Nat. Commun.">
        <title>Thousands of microbial genomes shed light on interconnected biogeochemical processes in an aquifer system.</title>
        <authorList>
            <person name="Anantharaman K."/>
            <person name="Brown C.T."/>
            <person name="Hug L.A."/>
            <person name="Sharon I."/>
            <person name="Castelle C.J."/>
            <person name="Probst A.J."/>
            <person name="Thomas B.C."/>
            <person name="Singh A."/>
            <person name="Wilkins M.J."/>
            <person name="Karaoz U."/>
            <person name="Brodie E.L."/>
            <person name="Williams K.H."/>
            <person name="Hubbard S.S."/>
            <person name="Banfield J.F."/>
        </authorList>
    </citation>
    <scope>NUCLEOTIDE SEQUENCE [LARGE SCALE GENOMIC DNA]</scope>
</reference>
<accession>A0A1F6V2U6</accession>
<gene>
    <name evidence="3" type="ORF">A2W18_04620</name>
</gene>
<dbReference type="AlphaFoldDB" id="A0A1F6V2U6"/>
<proteinExistence type="predicted"/>
<dbReference type="Gene3D" id="1.20.120.910">
    <property type="entry name" value="DksA, coiled-coil domain"/>
    <property type="match status" value="1"/>
</dbReference>
<dbReference type="SUPFAM" id="SSF57716">
    <property type="entry name" value="Glucocorticoid receptor-like (DNA-binding domain)"/>
    <property type="match status" value="1"/>
</dbReference>
<organism evidence="3 4">
    <name type="scientific">Candidatus Muproteobacteria bacterium RBG_16_60_9</name>
    <dbReference type="NCBI Taxonomy" id="1817755"/>
    <lineage>
        <taxon>Bacteria</taxon>
        <taxon>Pseudomonadati</taxon>
        <taxon>Pseudomonadota</taxon>
        <taxon>Candidatus Muproteobacteria</taxon>
    </lineage>
</organism>
<feature type="region of interest" description="Disordered" evidence="2">
    <location>
        <begin position="1"/>
        <end position="26"/>
    </location>
</feature>
<feature type="compositionally biased region" description="Basic and acidic residues" evidence="2">
    <location>
        <begin position="14"/>
        <end position="23"/>
    </location>
</feature>
<dbReference type="PROSITE" id="PS51128">
    <property type="entry name" value="ZF_DKSA_2"/>
    <property type="match status" value="1"/>
</dbReference>
<evidence type="ECO:0000313" key="3">
    <source>
        <dbReference type="EMBL" id="OGI63952.1"/>
    </source>
</evidence>
<comment type="caution">
    <text evidence="3">The sequence shown here is derived from an EMBL/GenBank/DDBJ whole genome shotgun (WGS) entry which is preliminary data.</text>
</comment>
<protein>
    <submittedName>
        <fullName evidence="3">Conjugal transfer protein TraR</fullName>
    </submittedName>
</protein>
<name>A0A1F6V2U6_9PROT</name>
<dbReference type="PANTHER" id="PTHR33823:SF4">
    <property type="entry name" value="GENERAL STRESS PROTEIN 16O"/>
    <property type="match status" value="1"/>
</dbReference>
<evidence type="ECO:0000256" key="2">
    <source>
        <dbReference type="SAM" id="MobiDB-lite"/>
    </source>
</evidence>